<dbReference type="Proteomes" id="UP000031397">
    <property type="component" value="Unassembled WGS sequence"/>
</dbReference>
<dbReference type="PANTHER" id="PTHR11839:SF18">
    <property type="entry name" value="NUDIX HYDROLASE DOMAIN-CONTAINING PROTEIN"/>
    <property type="match status" value="1"/>
</dbReference>
<dbReference type="OrthoDB" id="9806150at2"/>
<dbReference type="CDD" id="cd03424">
    <property type="entry name" value="NUDIX_ADPRase_Nudt5_UGPPase_Nudt14"/>
    <property type="match status" value="1"/>
</dbReference>
<dbReference type="RefSeq" id="WP_010021216.1">
    <property type="nucleotide sequence ID" value="NZ_AZDS01000001.1"/>
</dbReference>
<dbReference type="GO" id="GO:0005829">
    <property type="term" value="C:cytosol"/>
    <property type="evidence" value="ECO:0007669"/>
    <property type="project" value="TreeGrafter"/>
</dbReference>
<reference evidence="5 7" key="2">
    <citation type="submission" date="2019-10" db="EMBL/GenBank/DDBJ databases">
        <title>Genome sequencing of Lactobacillus fructivorans.</title>
        <authorList>
            <person name="Kim K."/>
        </authorList>
    </citation>
    <scope>NUCLEOTIDE SEQUENCE [LARGE SCALE GENOMIC DNA]</scope>
    <source>
        <strain evidence="5 7">LF543</strain>
    </source>
</reference>
<dbReference type="InterPro" id="IPR015797">
    <property type="entry name" value="NUDIX_hydrolase-like_dom_sf"/>
</dbReference>
<dbReference type="Gene3D" id="3.90.79.10">
    <property type="entry name" value="Nucleoside Triphosphate Pyrophosphohydrolase"/>
    <property type="match status" value="1"/>
</dbReference>
<gene>
    <name evidence="5" type="ORF">LF543_04195</name>
    <name evidence="4" type="ORF">LfDm3_1139</name>
</gene>
<evidence type="ECO:0000313" key="7">
    <source>
        <dbReference type="Proteomes" id="UP000327194"/>
    </source>
</evidence>
<dbReference type="SUPFAM" id="SSF55811">
    <property type="entry name" value="Nudix"/>
    <property type="match status" value="1"/>
</dbReference>
<dbReference type="GO" id="GO:0006753">
    <property type="term" value="P:nucleoside phosphate metabolic process"/>
    <property type="evidence" value="ECO:0007669"/>
    <property type="project" value="TreeGrafter"/>
</dbReference>
<comment type="cofactor">
    <cofactor evidence="1">
        <name>Mg(2+)</name>
        <dbReference type="ChEBI" id="CHEBI:18420"/>
    </cofactor>
</comment>
<dbReference type="PANTHER" id="PTHR11839">
    <property type="entry name" value="UDP/ADP-SUGAR PYROPHOSPHATASE"/>
    <property type="match status" value="1"/>
</dbReference>
<dbReference type="PATRIC" id="fig|1614.10.peg.536"/>
<dbReference type="STRING" id="1614.IV37_GL000450"/>
<evidence type="ECO:0000313" key="6">
    <source>
        <dbReference type="Proteomes" id="UP000031397"/>
    </source>
</evidence>
<name>A0A0C1M523_9LACO</name>
<dbReference type="InterPro" id="IPR000086">
    <property type="entry name" value="NUDIX_hydrolase_dom"/>
</dbReference>
<accession>A0A0C1M523</accession>
<sequence>MDFEEKVISSKPVYKGPIAQVEEQQVKLPNGKLASREIIHHCKSVAMLAITSGNKMIMEKQWRAPAKRVMLEIPAGKLDDRDDDSPIHAVKRELNEEVRFNAKDIKQLYSFYPSVGISDEYMYLYLVQGLTPVKNKLPRDPGEFLEIDEYSLDEAKQMLKDGQIIDAKTIMAIQYWELMQK</sequence>
<protein>
    <submittedName>
        <fullName evidence="4">ADP-ribose pyrophosphatase</fullName>
        <ecNumber evidence="4">3.6.1.13</ecNumber>
    </submittedName>
    <submittedName>
        <fullName evidence="5">NUDIX domain-containing protein</fullName>
    </submittedName>
</protein>
<dbReference type="GeneID" id="74913801"/>
<dbReference type="KEGG" id="lfv:LF543_04195"/>
<keyword evidence="6" id="KW-1185">Reference proteome</keyword>
<dbReference type="GO" id="GO:0047631">
    <property type="term" value="F:ADP-ribose diphosphatase activity"/>
    <property type="evidence" value="ECO:0007669"/>
    <property type="project" value="UniProtKB-EC"/>
</dbReference>
<dbReference type="EC" id="3.6.1.13" evidence="4"/>
<evidence type="ECO:0000256" key="1">
    <source>
        <dbReference type="ARBA" id="ARBA00001946"/>
    </source>
</evidence>
<organism evidence="4 6">
    <name type="scientific">Fructilactobacillus fructivorans</name>
    <dbReference type="NCBI Taxonomy" id="1614"/>
    <lineage>
        <taxon>Bacteria</taxon>
        <taxon>Bacillati</taxon>
        <taxon>Bacillota</taxon>
        <taxon>Bacilli</taxon>
        <taxon>Lactobacillales</taxon>
        <taxon>Lactobacillaceae</taxon>
        <taxon>Fructilactobacillus</taxon>
    </lineage>
</organism>
<dbReference type="PROSITE" id="PS51462">
    <property type="entry name" value="NUDIX"/>
    <property type="match status" value="1"/>
</dbReference>
<evidence type="ECO:0000313" key="4">
    <source>
        <dbReference type="EMBL" id="KID41294.1"/>
    </source>
</evidence>
<dbReference type="EMBL" id="JOJZ01000021">
    <property type="protein sequence ID" value="KID41294.1"/>
    <property type="molecule type" value="Genomic_DNA"/>
</dbReference>
<dbReference type="EMBL" id="CP045562">
    <property type="protein sequence ID" value="QFX92807.1"/>
    <property type="molecule type" value="Genomic_DNA"/>
</dbReference>
<dbReference type="GO" id="GO:0019693">
    <property type="term" value="P:ribose phosphate metabolic process"/>
    <property type="evidence" value="ECO:0007669"/>
    <property type="project" value="TreeGrafter"/>
</dbReference>
<dbReference type="Pfam" id="PF00293">
    <property type="entry name" value="NUDIX"/>
    <property type="match status" value="1"/>
</dbReference>
<reference evidence="4 6" key="1">
    <citation type="submission" date="2014-06" db="EMBL/GenBank/DDBJ databases">
        <title>Functional and comparative genomic analyses of the Drosophila gut microbiota identify candidate symbiosis factors.</title>
        <authorList>
            <person name="Newell P.D."/>
            <person name="Chaston J.M."/>
            <person name="Douglas A.E."/>
        </authorList>
    </citation>
    <scope>NUCLEOTIDE SEQUENCE [LARGE SCALE GENOMIC DNA]</scope>
    <source>
        <strain evidence="4 6">DmCS_002</strain>
    </source>
</reference>
<dbReference type="Proteomes" id="UP000327194">
    <property type="component" value="Chromosome"/>
</dbReference>
<proteinExistence type="predicted"/>
<dbReference type="AlphaFoldDB" id="A0A0C1M523"/>
<evidence type="ECO:0000259" key="3">
    <source>
        <dbReference type="PROSITE" id="PS51462"/>
    </source>
</evidence>
<evidence type="ECO:0000313" key="5">
    <source>
        <dbReference type="EMBL" id="QFX92807.1"/>
    </source>
</evidence>
<evidence type="ECO:0000256" key="2">
    <source>
        <dbReference type="ARBA" id="ARBA00022801"/>
    </source>
</evidence>
<keyword evidence="2 4" id="KW-0378">Hydrolase</keyword>
<feature type="domain" description="Nudix hydrolase" evidence="3">
    <location>
        <begin position="39"/>
        <end position="172"/>
    </location>
</feature>